<dbReference type="AlphaFoldDB" id="V8NYI3"/>
<dbReference type="EMBL" id="AZIM01001416">
    <property type="protein sequence ID" value="ETE66981.1"/>
    <property type="molecule type" value="Genomic_DNA"/>
</dbReference>
<feature type="region of interest" description="Disordered" evidence="1">
    <location>
        <begin position="29"/>
        <end position="59"/>
    </location>
</feature>
<gene>
    <name evidence="2" type="ORF">L345_07242</name>
</gene>
<name>V8NYI3_OPHHA</name>
<accession>V8NYI3</accession>
<comment type="caution">
    <text evidence="2">The sequence shown here is derived from an EMBL/GenBank/DDBJ whole genome shotgun (WGS) entry which is preliminary data.</text>
</comment>
<keyword evidence="3" id="KW-1185">Reference proteome</keyword>
<sequence>MERSEQRPARPHARVILLATERRSLARPLRLGKRAALGPTSTTDSGLGGKAPESLFGGL</sequence>
<reference evidence="2 3" key="1">
    <citation type="journal article" date="2013" name="Proc. Natl. Acad. Sci. U.S.A.">
        <title>The king cobra genome reveals dynamic gene evolution and adaptation in the snake venom system.</title>
        <authorList>
            <person name="Vonk F.J."/>
            <person name="Casewell N.R."/>
            <person name="Henkel C.V."/>
            <person name="Heimberg A.M."/>
            <person name="Jansen H.J."/>
            <person name="McCleary R.J."/>
            <person name="Kerkkamp H.M."/>
            <person name="Vos R.A."/>
            <person name="Guerreiro I."/>
            <person name="Calvete J.J."/>
            <person name="Wuster W."/>
            <person name="Woods A.E."/>
            <person name="Logan J.M."/>
            <person name="Harrison R.A."/>
            <person name="Castoe T.A."/>
            <person name="de Koning A.P."/>
            <person name="Pollock D.D."/>
            <person name="Yandell M."/>
            <person name="Calderon D."/>
            <person name="Renjifo C."/>
            <person name="Currier R.B."/>
            <person name="Salgado D."/>
            <person name="Pla D."/>
            <person name="Sanz L."/>
            <person name="Hyder A.S."/>
            <person name="Ribeiro J.M."/>
            <person name="Arntzen J.W."/>
            <person name="van den Thillart G.E."/>
            <person name="Boetzer M."/>
            <person name="Pirovano W."/>
            <person name="Dirks R.P."/>
            <person name="Spaink H.P."/>
            <person name="Duboule D."/>
            <person name="McGlinn E."/>
            <person name="Kini R.M."/>
            <person name="Richardson M.K."/>
        </authorList>
    </citation>
    <scope>NUCLEOTIDE SEQUENCE</scope>
    <source>
        <tissue evidence="2">Blood</tissue>
    </source>
</reference>
<protein>
    <submittedName>
        <fullName evidence="2">Uncharacterized protein</fullName>
    </submittedName>
</protein>
<organism evidence="2 3">
    <name type="scientific">Ophiophagus hannah</name>
    <name type="common">King cobra</name>
    <name type="synonym">Naja hannah</name>
    <dbReference type="NCBI Taxonomy" id="8665"/>
    <lineage>
        <taxon>Eukaryota</taxon>
        <taxon>Metazoa</taxon>
        <taxon>Chordata</taxon>
        <taxon>Craniata</taxon>
        <taxon>Vertebrata</taxon>
        <taxon>Euteleostomi</taxon>
        <taxon>Lepidosauria</taxon>
        <taxon>Squamata</taxon>
        <taxon>Bifurcata</taxon>
        <taxon>Unidentata</taxon>
        <taxon>Episquamata</taxon>
        <taxon>Toxicofera</taxon>
        <taxon>Serpentes</taxon>
        <taxon>Colubroidea</taxon>
        <taxon>Elapidae</taxon>
        <taxon>Elapinae</taxon>
        <taxon>Ophiophagus</taxon>
    </lineage>
</organism>
<evidence type="ECO:0000256" key="1">
    <source>
        <dbReference type="SAM" id="MobiDB-lite"/>
    </source>
</evidence>
<dbReference type="Proteomes" id="UP000018936">
    <property type="component" value="Unassembled WGS sequence"/>
</dbReference>
<evidence type="ECO:0000313" key="3">
    <source>
        <dbReference type="Proteomes" id="UP000018936"/>
    </source>
</evidence>
<proteinExistence type="predicted"/>
<evidence type="ECO:0000313" key="2">
    <source>
        <dbReference type="EMBL" id="ETE66981.1"/>
    </source>
</evidence>